<proteinExistence type="predicted"/>
<dbReference type="InterPro" id="IPR001965">
    <property type="entry name" value="Znf_PHD"/>
</dbReference>
<dbReference type="SMART" id="SM00249">
    <property type="entry name" value="PHD"/>
    <property type="match status" value="2"/>
</dbReference>
<feature type="compositionally biased region" description="Low complexity" evidence="5">
    <location>
        <begin position="918"/>
        <end position="928"/>
    </location>
</feature>
<dbReference type="Gene3D" id="3.30.40.10">
    <property type="entry name" value="Zinc/RING finger domain, C3HC4 (zinc finger)"/>
    <property type="match status" value="1"/>
</dbReference>
<evidence type="ECO:0000313" key="7">
    <source>
        <dbReference type="EMBL" id="PIC42669.1"/>
    </source>
</evidence>
<dbReference type="InterPro" id="IPR013083">
    <property type="entry name" value="Znf_RING/FYVE/PHD"/>
</dbReference>
<dbReference type="Proteomes" id="UP000230233">
    <property type="component" value="Chromosome III"/>
</dbReference>
<feature type="compositionally biased region" description="Basic and acidic residues" evidence="5">
    <location>
        <begin position="1"/>
        <end position="16"/>
    </location>
</feature>
<name>A0A2G5UT18_9PELO</name>
<evidence type="ECO:0000259" key="6">
    <source>
        <dbReference type="PROSITE" id="PS50016"/>
    </source>
</evidence>
<dbReference type="PANTHER" id="PTHR46309:SF1">
    <property type="entry name" value="PHD FINGER PROTEIN 12"/>
    <property type="match status" value="1"/>
</dbReference>
<keyword evidence="1" id="KW-0479">Metal-binding</keyword>
<feature type="compositionally biased region" description="Basic and acidic residues" evidence="5">
    <location>
        <begin position="693"/>
        <end position="720"/>
    </location>
</feature>
<dbReference type="GO" id="GO:0003714">
    <property type="term" value="F:transcription corepressor activity"/>
    <property type="evidence" value="ECO:0007669"/>
    <property type="project" value="InterPro"/>
</dbReference>
<dbReference type="CDD" id="cd15567">
    <property type="entry name" value="PHD4_NSD"/>
    <property type="match status" value="1"/>
</dbReference>
<protein>
    <recommendedName>
        <fullName evidence="6">PHD-type domain-containing protein</fullName>
    </recommendedName>
</protein>
<dbReference type="InterPro" id="IPR019787">
    <property type="entry name" value="Znf_PHD-finger"/>
</dbReference>
<dbReference type="InterPro" id="IPR011011">
    <property type="entry name" value="Znf_FYVE_PHD"/>
</dbReference>
<dbReference type="PROSITE" id="PS50016">
    <property type="entry name" value="ZF_PHD_2"/>
    <property type="match status" value="1"/>
</dbReference>
<dbReference type="Gene3D" id="2.30.30.1150">
    <property type="match status" value="1"/>
</dbReference>
<feature type="region of interest" description="Disordered" evidence="5">
    <location>
        <begin position="1"/>
        <end position="25"/>
    </location>
</feature>
<feature type="compositionally biased region" description="Basic and acidic residues" evidence="5">
    <location>
        <begin position="391"/>
        <end position="404"/>
    </location>
</feature>
<dbReference type="GO" id="GO:0008270">
    <property type="term" value="F:zinc ion binding"/>
    <property type="evidence" value="ECO:0007669"/>
    <property type="project" value="UniProtKB-KW"/>
</dbReference>
<gene>
    <name evidence="7" type="primary">Cni-athp-1</name>
    <name evidence="7" type="synonym">Cnig_chr_III.g9673</name>
    <name evidence="7" type="ORF">B9Z55_009673</name>
</gene>
<dbReference type="PROSITE" id="PS01359">
    <property type="entry name" value="ZF_PHD_1"/>
    <property type="match status" value="1"/>
</dbReference>
<dbReference type="InterPro" id="IPR019786">
    <property type="entry name" value="Zinc_finger_PHD-type_CS"/>
</dbReference>
<dbReference type="InterPro" id="IPR042163">
    <property type="entry name" value="PHF12"/>
</dbReference>
<dbReference type="SUPFAM" id="SSF57903">
    <property type="entry name" value="FYVE/PHD zinc finger"/>
    <property type="match status" value="2"/>
</dbReference>
<feature type="compositionally biased region" description="Basic residues" evidence="5">
    <location>
        <begin position="930"/>
        <end position="944"/>
    </location>
</feature>
<keyword evidence="2 4" id="KW-0863">Zinc-finger</keyword>
<feature type="region of interest" description="Disordered" evidence="5">
    <location>
        <begin position="385"/>
        <end position="404"/>
    </location>
</feature>
<dbReference type="GO" id="GO:0000122">
    <property type="term" value="P:negative regulation of transcription by RNA polymerase II"/>
    <property type="evidence" value="ECO:0007669"/>
    <property type="project" value="TreeGrafter"/>
</dbReference>
<evidence type="ECO:0000313" key="8">
    <source>
        <dbReference type="Proteomes" id="UP000230233"/>
    </source>
</evidence>
<evidence type="ECO:0000256" key="4">
    <source>
        <dbReference type="PROSITE-ProRule" id="PRU00146"/>
    </source>
</evidence>
<dbReference type="OrthoDB" id="1919692at2759"/>
<dbReference type="AlphaFoldDB" id="A0A2G5UT18"/>
<evidence type="ECO:0000256" key="2">
    <source>
        <dbReference type="ARBA" id="ARBA00022771"/>
    </source>
</evidence>
<organism evidence="7 8">
    <name type="scientific">Caenorhabditis nigoni</name>
    <dbReference type="NCBI Taxonomy" id="1611254"/>
    <lineage>
        <taxon>Eukaryota</taxon>
        <taxon>Metazoa</taxon>
        <taxon>Ecdysozoa</taxon>
        <taxon>Nematoda</taxon>
        <taxon>Chromadorea</taxon>
        <taxon>Rhabditida</taxon>
        <taxon>Rhabditina</taxon>
        <taxon>Rhabditomorpha</taxon>
        <taxon>Rhabditoidea</taxon>
        <taxon>Rhabditidae</taxon>
        <taxon>Peloderinae</taxon>
        <taxon>Caenorhabditis</taxon>
    </lineage>
</organism>
<keyword evidence="3" id="KW-0862">Zinc</keyword>
<accession>A0A2G5UT18</accession>
<feature type="domain" description="PHD-type" evidence="6">
    <location>
        <begin position="59"/>
        <end position="106"/>
    </location>
</feature>
<feature type="region of interest" description="Disordered" evidence="5">
    <location>
        <begin position="651"/>
        <end position="720"/>
    </location>
</feature>
<dbReference type="CDD" id="cd15534">
    <property type="entry name" value="PHD2_PHF12_Rco1"/>
    <property type="match status" value="1"/>
</dbReference>
<dbReference type="GO" id="GO:0070822">
    <property type="term" value="C:Sin3-type complex"/>
    <property type="evidence" value="ECO:0007669"/>
    <property type="project" value="TreeGrafter"/>
</dbReference>
<keyword evidence="8" id="KW-1185">Reference proteome</keyword>
<evidence type="ECO:0000256" key="5">
    <source>
        <dbReference type="SAM" id="MobiDB-lite"/>
    </source>
</evidence>
<dbReference type="EMBL" id="PDUG01000003">
    <property type="protein sequence ID" value="PIC42669.1"/>
    <property type="molecule type" value="Genomic_DNA"/>
</dbReference>
<reference evidence="8" key="1">
    <citation type="submission" date="2017-10" db="EMBL/GenBank/DDBJ databases">
        <title>Rapid genome shrinkage in a self-fertile nematode reveals novel sperm competition proteins.</title>
        <authorList>
            <person name="Yin D."/>
            <person name="Schwarz E.M."/>
            <person name="Thomas C.G."/>
            <person name="Felde R.L."/>
            <person name="Korf I.F."/>
            <person name="Cutter A.D."/>
            <person name="Schartner C.M."/>
            <person name="Ralston E.J."/>
            <person name="Meyer B.J."/>
            <person name="Haag E.S."/>
        </authorList>
    </citation>
    <scope>NUCLEOTIDE SEQUENCE [LARGE SCALE GENOMIC DNA]</scope>
    <source>
        <strain evidence="8">JU1422</strain>
    </source>
</reference>
<feature type="region of interest" description="Disordered" evidence="5">
    <location>
        <begin position="847"/>
        <end position="992"/>
    </location>
</feature>
<sequence length="1211" mass="137979">MQRKEKEGRKKLKYDPSDGLLPEIRKHCGYPDHIIEESSPRGSSKRKKQVEEEWKWVEAQLCGMCSAGGDILCCEGCPASFHLSCVAFESTDVPDESYYCNRCENLPKYANLFPPEKCAPVVSAQHRVEHENERNREAIEYHYNTSKQKEHAILLEQISNGEVFFGPSTERQTYNDIAFDELLMQSMPKANAQNNIVPSEFLLGREFYPNDSMEVKRAPITGETCAECNLKDNWTAMLNCDFCDLIWHQKCVCPPLLNIPRMNYWMCPRHTEVVIDCLLLGEIADRYERDKLYQKYATDEPFFEIFEKFCIATEPLRLEAKISDDSKIDVIYPESDDDSCLSDALPSLPISRKTRKGGRGKKKNNESLSLISVYSLKTISDKLPKNLRKTSPSERKDGQLDDLDKQRSVKFTKEELTMSILPRDCERRKEYLTQKMLGTDIDFSTSFFTRHTAMIARSHHFYSNFSEKELIKLMRRDLDPIETVRGGGIQCIVSVAEKTYRKKLKADVELLVQLIGFGNEHQNRKFNSFRTEAFFRRCAPPPSAKNVLNQKTLREVALNSQKEALEISKVYRYHPIPDQLENFVLLAYNTHFESAQERDSYFPSSMTIWSKEPIAALLAKWTEKHVGVRDIEKSSTPESVADSSIVGDSIAEESSRFPDDSSNQPDEEKPVVASDIPSRSETPVRVDPVIVDPESKVEEEQEEKVKEKEKEKEKEKDEERTITPVYENDTGPLEDIIESTYEMIDRLALGGFKEIKKPEFFEKCGSFDALDLLGPTKFFGSDNMRKCKSTTNLIYVPDWNRLHDNIQSVLYRDINQPYSEHSYAMIGLNKPLDTMPDFQRMPFSIEDYYPDEESIKDPEESIRDDDSIRESPSPSEFLSPKPPDTDGYENFVDISKKRGRPKGSKNRTDGEGSKSRRSSVGSTSSVGSRGRGRGGRPRGSRGGRRIAGGGESSAASSIDGGGPSRRASMVLSSDGPESPDPSTPTTSKTVEDEVEAARQKYAKMLLRSGIEKAKENYFKFRDEALETWTTEQWDALQKRVLAARLSSLIPFEPRYFLPSQRVLARLVVDDDHLPIAIQRCLTKFGTAHDCHIRTDKAIRSFCAALADYHCDIIREYHSDQFFLSTLATETVIVDDVVVRRPRLIELEAAERTRTKEQRGPPSGMKCRCQKYSDQLLSHQENTGMIVTSGIIKLNDGAQLRIGCSTFTFHRN</sequence>
<feature type="compositionally biased region" description="Basic and acidic residues" evidence="5">
    <location>
        <begin position="853"/>
        <end position="869"/>
    </location>
</feature>
<dbReference type="STRING" id="1611254.A0A2G5UT18"/>
<dbReference type="PANTHER" id="PTHR46309">
    <property type="entry name" value="PHD FINGER PROTEIN 12"/>
    <property type="match status" value="1"/>
</dbReference>
<evidence type="ECO:0000256" key="3">
    <source>
        <dbReference type="ARBA" id="ARBA00022833"/>
    </source>
</evidence>
<comment type="caution">
    <text evidence="7">The sequence shown here is derived from an EMBL/GenBank/DDBJ whole genome shotgun (WGS) entry which is preliminary data.</text>
</comment>
<dbReference type="Pfam" id="PF00628">
    <property type="entry name" value="PHD"/>
    <property type="match status" value="1"/>
</dbReference>
<evidence type="ECO:0000256" key="1">
    <source>
        <dbReference type="ARBA" id="ARBA00022723"/>
    </source>
</evidence>